<dbReference type="EMBL" id="JAMDMJ010000015">
    <property type="protein sequence ID" value="MCY9596921.1"/>
    <property type="molecule type" value="Genomic_DNA"/>
</dbReference>
<evidence type="ECO:0000259" key="3">
    <source>
        <dbReference type="PROSITE" id="PS50977"/>
    </source>
</evidence>
<keyword evidence="7" id="KW-1185">Reference proteome</keyword>
<gene>
    <name evidence="4" type="primary">dhaS</name>
    <name evidence="4" type="ORF">M5X16_14175</name>
    <name evidence="5" type="ORF">PC41400_19735</name>
</gene>
<dbReference type="Pfam" id="PF00440">
    <property type="entry name" value="TetR_N"/>
    <property type="match status" value="1"/>
</dbReference>
<dbReference type="PANTHER" id="PTHR43479:SF7">
    <property type="entry name" value="TETR-FAMILY TRANSCRIPTIONAL REGULATOR"/>
    <property type="match status" value="1"/>
</dbReference>
<keyword evidence="5" id="KW-0418">Kinase</keyword>
<keyword evidence="1 2" id="KW-0238">DNA-binding</keyword>
<organism evidence="5 6">
    <name type="scientific">Paenibacillus chitinolyticus</name>
    <dbReference type="NCBI Taxonomy" id="79263"/>
    <lineage>
        <taxon>Bacteria</taxon>
        <taxon>Bacillati</taxon>
        <taxon>Bacillota</taxon>
        <taxon>Bacilli</taxon>
        <taxon>Bacillales</taxon>
        <taxon>Paenibacillaceae</taxon>
        <taxon>Paenibacillus</taxon>
    </lineage>
</organism>
<dbReference type="EMBL" id="CP026520">
    <property type="protein sequence ID" value="QAV19767.1"/>
    <property type="molecule type" value="Genomic_DNA"/>
</dbReference>
<evidence type="ECO:0000313" key="6">
    <source>
        <dbReference type="Proteomes" id="UP000288943"/>
    </source>
</evidence>
<reference evidence="4 7" key="2">
    <citation type="submission" date="2022-05" db="EMBL/GenBank/DDBJ databases">
        <title>Genome Sequencing of Bee-Associated Microbes.</title>
        <authorList>
            <person name="Dunlap C."/>
        </authorList>
    </citation>
    <scope>NUCLEOTIDE SEQUENCE [LARGE SCALE GENOMIC DNA]</scope>
    <source>
        <strain evidence="4 7">NRRL B-23120</strain>
    </source>
</reference>
<dbReference type="Proteomes" id="UP000288943">
    <property type="component" value="Chromosome"/>
</dbReference>
<protein>
    <submittedName>
        <fullName evidence="5">Dihydroxyacetone kinase transcriptional activator DhaS</fullName>
    </submittedName>
</protein>
<sequence length="196" mass="22252">MTDSQTTKKALAASLKKQMETKPLAKISVQDISSGSGLNRQTFYYHFKDKYDLVHWIYYSEAVESIADYRDYGHWSDMAVQILHYLMKNRLFYVNALNTPGQNAFDGYLFEATQDMIKRVVDDASGGLDVSDADKCFIAEFYTFAFVGIVVKWVKTGMKELPETMMKRISDLVDGTLTRALSRHTGMQTQPVEAAP</sequence>
<dbReference type="InterPro" id="IPR050624">
    <property type="entry name" value="HTH-type_Tx_Regulator"/>
</dbReference>
<dbReference type="AlphaFoldDB" id="A0A410WZM6"/>
<dbReference type="InterPro" id="IPR039532">
    <property type="entry name" value="TetR_C_Firmicutes"/>
</dbReference>
<dbReference type="PROSITE" id="PS50977">
    <property type="entry name" value="HTH_TETR_2"/>
    <property type="match status" value="1"/>
</dbReference>
<dbReference type="Gene3D" id="1.10.357.10">
    <property type="entry name" value="Tetracycline Repressor, domain 2"/>
    <property type="match status" value="1"/>
</dbReference>
<dbReference type="PANTHER" id="PTHR43479">
    <property type="entry name" value="ACREF/ENVCD OPERON REPRESSOR-RELATED"/>
    <property type="match status" value="1"/>
</dbReference>
<dbReference type="Proteomes" id="UP001527202">
    <property type="component" value="Unassembled WGS sequence"/>
</dbReference>
<dbReference type="SUPFAM" id="SSF46689">
    <property type="entry name" value="Homeodomain-like"/>
    <property type="match status" value="1"/>
</dbReference>
<dbReference type="GO" id="GO:0003677">
    <property type="term" value="F:DNA binding"/>
    <property type="evidence" value="ECO:0007669"/>
    <property type="project" value="UniProtKB-UniRule"/>
</dbReference>
<name>A0A410WZM6_9BACL</name>
<dbReference type="RefSeq" id="WP_042227103.1">
    <property type="nucleotide sequence ID" value="NZ_CP026520.1"/>
</dbReference>
<evidence type="ECO:0000313" key="5">
    <source>
        <dbReference type="EMBL" id="QAV19767.1"/>
    </source>
</evidence>
<reference evidence="5 6" key="1">
    <citation type="submission" date="2018-01" db="EMBL/GenBank/DDBJ databases">
        <title>The whole genome sequencing and assembly of Paenibacillus chitinolyticus KCCM 41400 strain.</title>
        <authorList>
            <person name="Kim J.-Y."/>
            <person name="Park M.-K."/>
            <person name="Lee Y.-J."/>
            <person name="Yi H."/>
            <person name="Bahn Y.-S."/>
            <person name="Kim J.F."/>
            <person name="Lee D.-W."/>
        </authorList>
    </citation>
    <scope>NUCLEOTIDE SEQUENCE [LARGE SCALE GENOMIC DNA]</scope>
    <source>
        <strain evidence="5 6">KCCM 41400</strain>
    </source>
</reference>
<evidence type="ECO:0000256" key="2">
    <source>
        <dbReference type="PROSITE-ProRule" id="PRU00335"/>
    </source>
</evidence>
<accession>A0A410WZM6</accession>
<dbReference type="OrthoDB" id="9810250at2"/>
<feature type="domain" description="HTH tetR-type" evidence="3">
    <location>
        <begin position="5"/>
        <end position="65"/>
    </location>
</feature>
<proteinExistence type="predicted"/>
<dbReference type="Pfam" id="PF14278">
    <property type="entry name" value="TetR_C_8"/>
    <property type="match status" value="1"/>
</dbReference>
<evidence type="ECO:0000313" key="7">
    <source>
        <dbReference type="Proteomes" id="UP001527202"/>
    </source>
</evidence>
<dbReference type="KEGG" id="pchi:PC41400_19735"/>
<evidence type="ECO:0000313" key="4">
    <source>
        <dbReference type="EMBL" id="MCY9596921.1"/>
    </source>
</evidence>
<dbReference type="NCBIfam" id="TIGR02366">
    <property type="entry name" value="DHAK_reg"/>
    <property type="match status" value="1"/>
</dbReference>
<dbReference type="InterPro" id="IPR012738">
    <property type="entry name" value="Tscrpt_reg_DhaS"/>
</dbReference>
<dbReference type="GO" id="GO:0016301">
    <property type="term" value="F:kinase activity"/>
    <property type="evidence" value="ECO:0007669"/>
    <property type="project" value="UniProtKB-KW"/>
</dbReference>
<evidence type="ECO:0000256" key="1">
    <source>
        <dbReference type="ARBA" id="ARBA00023125"/>
    </source>
</evidence>
<dbReference type="InterPro" id="IPR001647">
    <property type="entry name" value="HTH_TetR"/>
</dbReference>
<dbReference type="InterPro" id="IPR009057">
    <property type="entry name" value="Homeodomain-like_sf"/>
</dbReference>
<keyword evidence="5" id="KW-0808">Transferase</keyword>
<dbReference type="GeneID" id="95377028"/>
<feature type="DNA-binding region" description="H-T-H motif" evidence="2">
    <location>
        <begin position="28"/>
        <end position="47"/>
    </location>
</feature>